<protein>
    <submittedName>
        <fullName evidence="3">Uncharacterized protein</fullName>
    </submittedName>
</protein>
<keyword evidence="4" id="KW-1185">Reference proteome</keyword>
<keyword evidence="1" id="KW-0175">Coiled coil</keyword>
<evidence type="ECO:0000256" key="2">
    <source>
        <dbReference type="SAM" id="Phobius"/>
    </source>
</evidence>
<dbReference type="Proteomes" id="UP001231189">
    <property type="component" value="Unassembled WGS sequence"/>
</dbReference>
<dbReference type="AlphaFoldDB" id="A0AAD8Q0G4"/>
<proteinExistence type="predicted"/>
<reference evidence="3" key="1">
    <citation type="submission" date="2023-07" db="EMBL/GenBank/DDBJ databases">
        <title>A chromosome-level genome assembly of Lolium multiflorum.</title>
        <authorList>
            <person name="Chen Y."/>
            <person name="Copetti D."/>
            <person name="Kolliker R."/>
            <person name="Studer B."/>
        </authorList>
    </citation>
    <scope>NUCLEOTIDE SEQUENCE</scope>
    <source>
        <strain evidence="3">02402/16</strain>
        <tissue evidence="3">Leaf</tissue>
    </source>
</reference>
<comment type="caution">
    <text evidence="3">The sequence shown here is derived from an EMBL/GenBank/DDBJ whole genome shotgun (WGS) entry which is preliminary data.</text>
</comment>
<feature type="transmembrane region" description="Helical" evidence="2">
    <location>
        <begin position="72"/>
        <end position="93"/>
    </location>
</feature>
<keyword evidence="2" id="KW-1133">Transmembrane helix</keyword>
<accession>A0AAD8Q0G4</accession>
<evidence type="ECO:0000313" key="3">
    <source>
        <dbReference type="EMBL" id="KAK1590949.1"/>
    </source>
</evidence>
<keyword evidence="2" id="KW-0812">Transmembrane</keyword>
<organism evidence="3 4">
    <name type="scientific">Lolium multiflorum</name>
    <name type="common">Italian ryegrass</name>
    <name type="synonym">Lolium perenne subsp. multiflorum</name>
    <dbReference type="NCBI Taxonomy" id="4521"/>
    <lineage>
        <taxon>Eukaryota</taxon>
        <taxon>Viridiplantae</taxon>
        <taxon>Streptophyta</taxon>
        <taxon>Embryophyta</taxon>
        <taxon>Tracheophyta</taxon>
        <taxon>Spermatophyta</taxon>
        <taxon>Magnoliopsida</taxon>
        <taxon>Liliopsida</taxon>
        <taxon>Poales</taxon>
        <taxon>Poaceae</taxon>
        <taxon>BOP clade</taxon>
        <taxon>Pooideae</taxon>
        <taxon>Poodae</taxon>
        <taxon>Poeae</taxon>
        <taxon>Poeae Chloroplast Group 2 (Poeae type)</taxon>
        <taxon>Loliodinae</taxon>
        <taxon>Loliinae</taxon>
        <taxon>Lolium</taxon>
    </lineage>
</organism>
<sequence length="303" mass="34394">MAAEDLDWERSKISNQDLNLMKKLGLMKKDDAIRFPSEESYPNPPMEYRVSFVDHLIRGLSAPIHDFLRGLLFVYGIQLHQTILLCLLFLPFLRMEKSKNKLSLPKTIKVLLFMKVKSQLIFDNYSSIPDPPEVFPSSLAKKSSVPVNLDDSSSMDLTEELKELRVQLQSVKKQSLILMEQSRESSEREKVALQQAQDAINDKDAALAEADAAASRENSMLQLLTDASLDMAGQVVPKCLEKMSKRKRNFGKYDDIVTPVAEDMMDELLRMDSEFFVKGSYAEHSTRAVNNERLTIDNILGNS</sequence>
<dbReference type="PANTHER" id="PTHR33026">
    <property type="entry name" value="OS06G0360600 PROTEIN"/>
    <property type="match status" value="1"/>
</dbReference>
<name>A0AAD8Q0G4_LOLMU</name>
<gene>
    <name evidence="3" type="ORF">QYE76_016986</name>
</gene>
<dbReference type="EMBL" id="JAUUTY010000733">
    <property type="protein sequence ID" value="KAK1590949.1"/>
    <property type="molecule type" value="Genomic_DNA"/>
</dbReference>
<dbReference type="PANTHER" id="PTHR33026:SF7">
    <property type="entry name" value="OS03G0100275 PROTEIN"/>
    <property type="match status" value="1"/>
</dbReference>
<keyword evidence="2" id="KW-0472">Membrane</keyword>
<feature type="coiled-coil region" evidence="1">
    <location>
        <begin position="154"/>
        <end position="213"/>
    </location>
</feature>
<evidence type="ECO:0000256" key="1">
    <source>
        <dbReference type="SAM" id="Coils"/>
    </source>
</evidence>
<evidence type="ECO:0000313" key="4">
    <source>
        <dbReference type="Proteomes" id="UP001231189"/>
    </source>
</evidence>